<evidence type="ECO:0000313" key="8">
    <source>
        <dbReference type="Proteomes" id="UP000321362"/>
    </source>
</evidence>
<dbReference type="InterPro" id="IPR013249">
    <property type="entry name" value="RNA_pol_sigma70_r4_t2"/>
</dbReference>
<keyword evidence="3" id="KW-0731">Sigma factor</keyword>
<dbReference type="InterPro" id="IPR013324">
    <property type="entry name" value="RNA_pol_sigma_r3/r4-like"/>
</dbReference>
<dbReference type="GO" id="GO:0016987">
    <property type="term" value="F:sigma factor activity"/>
    <property type="evidence" value="ECO:0007669"/>
    <property type="project" value="UniProtKB-KW"/>
</dbReference>
<dbReference type="NCBIfam" id="TIGR02937">
    <property type="entry name" value="sigma70-ECF"/>
    <property type="match status" value="1"/>
</dbReference>
<dbReference type="SUPFAM" id="SSF88659">
    <property type="entry name" value="Sigma3 and sigma4 domains of RNA polymerase sigma factors"/>
    <property type="match status" value="1"/>
</dbReference>
<evidence type="ECO:0000256" key="2">
    <source>
        <dbReference type="ARBA" id="ARBA00023015"/>
    </source>
</evidence>
<feature type="domain" description="RNA polymerase sigma factor 70 region 4 type 2" evidence="6">
    <location>
        <begin position="131"/>
        <end position="179"/>
    </location>
</feature>
<evidence type="ECO:0000313" key="7">
    <source>
        <dbReference type="EMBL" id="QEC74853.1"/>
    </source>
</evidence>
<dbReference type="InterPro" id="IPR013325">
    <property type="entry name" value="RNA_pol_sigma_r2"/>
</dbReference>
<organism evidence="7 8">
    <name type="scientific">Mucilaginibacter ginsenosidivorax</name>
    <dbReference type="NCBI Taxonomy" id="862126"/>
    <lineage>
        <taxon>Bacteria</taxon>
        <taxon>Pseudomonadati</taxon>
        <taxon>Bacteroidota</taxon>
        <taxon>Sphingobacteriia</taxon>
        <taxon>Sphingobacteriales</taxon>
        <taxon>Sphingobacteriaceae</taxon>
        <taxon>Mucilaginibacter</taxon>
    </lineage>
</organism>
<keyword evidence="4" id="KW-0804">Transcription</keyword>
<gene>
    <name evidence="7" type="ORF">FSB76_02425</name>
</gene>
<dbReference type="RefSeq" id="WP_147052012.1">
    <property type="nucleotide sequence ID" value="NZ_CP042437.1"/>
</dbReference>
<protein>
    <submittedName>
        <fullName evidence="7">Sigma-70 family RNA polymerase sigma factor</fullName>
    </submittedName>
</protein>
<accession>A0A5B8VUC5</accession>
<evidence type="ECO:0000259" key="6">
    <source>
        <dbReference type="Pfam" id="PF08281"/>
    </source>
</evidence>
<name>A0A5B8VUC5_9SPHI</name>
<dbReference type="SUPFAM" id="SSF88946">
    <property type="entry name" value="Sigma2 domain of RNA polymerase sigma factors"/>
    <property type="match status" value="1"/>
</dbReference>
<dbReference type="GO" id="GO:0003677">
    <property type="term" value="F:DNA binding"/>
    <property type="evidence" value="ECO:0007669"/>
    <property type="project" value="InterPro"/>
</dbReference>
<keyword evidence="2" id="KW-0805">Transcription regulation</keyword>
<dbReference type="PANTHER" id="PTHR43133">
    <property type="entry name" value="RNA POLYMERASE ECF-TYPE SIGMA FACTO"/>
    <property type="match status" value="1"/>
</dbReference>
<evidence type="ECO:0000256" key="3">
    <source>
        <dbReference type="ARBA" id="ARBA00023082"/>
    </source>
</evidence>
<dbReference type="InterPro" id="IPR036388">
    <property type="entry name" value="WH-like_DNA-bd_sf"/>
</dbReference>
<feature type="domain" description="RNA polymerase sigma-70 region 2" evidence="5">
    <location>
        <begin position="30"/>
        <end position="97"/>
    </location>
</feature>
<proteinExistence type="inferred from homology"/>
<dbReference type="KEGG" id="mgk:FSB76_02425"/>
<dbReference type="OrthoDB" id="9150024at2"/>
<evidence type="ECO:0000259" key="5">
    <source>
        <dbReference type="Pfam" id="PF04542"/>
    </source>
</evidence>
<dbReference type="AlphaFoldDB" id="A0A5B8VUC5"/>
<evidence type="ECO:0000256" key="1">
    <source>
        <dbReference type="ARBA" id="ARBA00010641"/>
    </source>
</evidence>
<reference evidence="7 8" key="1">
    <citation type="journal article" date="2013" name="J. Microbiol.">
        <title>Mucilaginibacter ginsenosidivorax sp. nov., with ginsenoside converting activity isolated from sediment.</title>
        <authorList>
            <person name="Kim J.K."/>
            <person name="Choi T.E."/>
            <person name="Liu Q.M."/>
            <person name="Park H.Y."/>
            <person name="Yi T.H."/>
            <person name="Yoon M.H."/>
            <person name="Kim S.C."/>
            <person name="Im W.T."/>
        </authorList>
    </citation>
    <scope>NUCLEOTIDE SEQUENCE [LARGE SCALE GENOMIC DNA]</scope>
    <source>
        <strain evidence="7 8">KHI28</strain>
    </source>
</reference>
<dbReference type="InterPro" id="IPR039425">
    <property type="entry name" value="RNA_pol_sigma-70-like"/>
</dbReference>
<comment type="similarity">
    <text evidence="1">Belongs to the sigma-70 factor family. ECF subfamily.</text>
</comment>
<dbReference type="InterPro" id="IPR007627">
    <property type="entry name" value="RNA_pol_sigma70_r2"/>
</dbReference>
<dbReference type="Gene3D" id="1.10.1740.10">
    <property type="match status" value="1"/>
</dbReference>
<dbReference type="EMBL" id="CP042437">
    <property type="protein sequence ID" value="QEC74853.1"/>
    <property type="molecule type" value="Genomic_DNA"/>
</dbReference>
<dbReference type="Pfam" id="PF04542">
    <property type="entry name" value="Sigma70_r2"/>
    <property type="match status" value="1"/>
</dbReference>
<keyword evidence="8" id="KW-1185">Reference proteome</keyword>
<sequence length="208" mass="24218">MSESIVGIYDDNVATWLAFKEGSWDAYTQLYNNHFKVLNNYGYKFTRDVNIIEDAIHDLFIKLWTNRATLGTPASVKNYLYKSLRGIIFRKMQGQSRFVDLESETDYNFSFEISFDHQIIANEEERELQHKIKTVVKTLPARQQEIIYLRFYEGLGYEEISDIMEININSTYKLLYKAFNNLQGALKTSKLVIVIGLYGCLGTHIHAN</sequence>
<dbReference type="PANTHER" id="PTHR43133:SF46">
    <property type="entry name" value="RNA POLYMERASE SIGMA-70 FACTOR ECF SUBFAMILY"/>
    <property type="match status" value="1"/>
</dbReference>
<dbReference type="CDD" id="cd06171">
    <property type="entry name" value="Sigma70_r4"/>
    <property type="match status" value="1"/>
</dbReference>
<evidence type="ECO:0000256" key="4">
    <source>
        <dbReference type="ARBA" id="ARBA00023163"/>
    </source>
</evidence>
<dbReference type="InterPro" id="IPR014284">
    <property type="entry name" value="RNA_pol_sigma-70_dom"/>
</dbReference>
<dbReference type="Proteomes" id="UP000321362">
    <property type="component" value="Chromosome"/>
</dbReference>
<dbReference type="Pfam" id="PF08281">
    <property type="entry name" value="Sigma70_r4_2"/>
    <property type="match status" value="1"/>
</dbReference>
<dbReference type="Gene3D" id="1.10.10.10">
    <property type="entry name" value="Winged helix-like DNA-binding domain superfamily/Winged helix DNA-binding domain"/>
    <property type="match status" value="1"/>
</dbReference>
<dbReference type="GO" id="GO:0006352">
    <property type="term" value="P:DNA-templated transcription initiation"/>
    <property type="evidence" value="ECO:0007669"/>
    <property type="project" value="InterPro"/>
</dbReference>